<protein>
    <submittedName>
        <fullName evidence="1">Uncharacterized protein</fullName>
    </submittedName>
</protein>
<evidence type="ECO:0000313" key="2">
    <source>
        <dbReference type="Proteomes" id="UP000605361"/>
    </source>
</evidence>
<gene>
    <name evidence="1" type="ORF">ITP53_15195</name>
</gene>
<sequence>MESFPGWAEIARQDVGGDILYISDDLRVLTESFDDAAVVLAEAAPGWADFCAQRLGVDPKSGS</sequence>
<dbReference type="AlphaFoldDB" id="A0A931F146"/>
<dbReference type="Proteomes" id="UP000605361">
    <property type="component" value="Unassembled WGS sequence"/>
</dbReference>
<dbReference type="EMBL" id="JADOGI010000038">
    <property type="protein sequence ID" value="MBF8187058.1"/>
    <property type="molecule type" value="Genomic_DNA"/>
</dbReference>
<dbReference type="RefSeq" id="WP_195896027.1">
    <property type="nucleotide sequence ID" value="NZ_JADOGI010000038.1"/>
</dbReference>
<evidence type="ECO:0000313" key="1">
    <source>
        <dbReference type="EMBL" id="MBF8187058.1"/>
    </source>
</evidence>
<name>A0A931F146_9ACTN</name>
<keyword evidence="2" id="KW-1185">Reference proteome</keyword>
<organism evidence="1 2">
    <name type="scientific">Nonomuraea cypriaca</name>
    <dbReference type="NCBI Taxonomy" id="1187855"/>
    <lineage>
        <taxon>Bacteria</taxon>
        <taxon>Bacillati</taxon>
        <taxon>Actinomycetota</taxon>
        <taxon>Actinomycetes</taxon>
        <taxon>Streptosporangiales</taxon>
        <taxon>Streptosporangiaceae</taxon>
        <taxon>Nonomuraea</taxon>
    </lineage>
</organism>
<proteinExistence type="predicted"/>
<reference evidence="1" key="1">
    <citation type="submission" date="2020-11" db="EMBL/GenBank/DDBJ databases">
        <title>Whole-genome analyses of Nonomuraea sp. K274.</title>
        <authorList>
            <person name="Veyisoglu A."/>
        </authorList>
    </citation>
    <scope>NUCLEOTIDE SEQUENCE</scope>
    <source>
        <strain evidence="1">K274</strain>
    </source>
</reference>
<accession>A0A931F146</accession>
<comment type="caution">
    <text evidence="1">The sequence shown here is derived from an EMBL/GenBank/DDBJ whole genome shotgun (WGS) entry which is preliminary data.</text>
</comment>